<protein>
    <submittedName>
        <fullName evidence="2">Uncharacterized protein</fullName>
    </submittedName>
</protein>
<dbReference type="InterPro" id="IPR036249">
    <property type="entry name" value="Thioredoxin-like_sf"/>
</dbReference>
<dbReference type="Gene3D" id="3.40.30.10">
    <property type="entry name" value="Glutaredoxin"/>
    <property type="match status" value="1"/>
</dbReference>
<feature type="transmembrane region" description="Helical" evidence="1">
    <location>
        <begin position="212"/>
        <end position="231"/>
    </location>
</feature>
<name>A0A2H0YXS8_9BACT</name>
<feature type="transmembrane region" description="Helical" evidence="1">
    <location>
        <begin position="237"/>
        <end position="256"/>
    </location>
</feature>
<evidence type="ECO:0000256" key="1">
    <source>
        <dbReference type="SAM" id="Phobius"/>
    </source>
</evidence>
<feature type="transmembrane region" description="Helical" evidence="1">
    <location>
        <begin position="298"/>
        <end position="323"/>
    </location>
</feature>
<evidence type="ECO:0000313" key="2">
    <source>
        <dbReference type="EMBL" id="PIS43109.1"/>
    </source>
</evidence>
<evidence type="ECO:0000313" key="3">
    <source>
        <dbReference type="Proteomes" id="UP000231542"/>
    </source>
</evidence>
<accession>A0A2H0YXS8</accession>
<dbReference type="Proteomes" id="UP000231542">
    <property type="component" value="Unassembled WGS sequence"/>
</dbReference>
<feature type="transmembrane region" description="Helical" evidence="1">
    <location>
        <begin position="343"/>
        <end position="367"/>
    </location>
</feature>
<keyword evidence="1" id="KW-0812">Transmembrane</keyword>
<organism evidence="2 3">
    <name type="scientific">Candidatus Kerfeldbacteria bacterium CG08_land_8_20_14_0_20_40_16</name>
    <dbReference type="NCBI Taxonomy" id="2014244"/>
    <lineage>
        <taxon>Bacteria</taxon>
        <taxon>Candidatus Kerfeldiibacteriota</taxon>
    </lineage>
</organism>
<dbReference type="EMBL" id="PEXU01000001">
    <property type="protein sequence ID" value="PIS43109.1"/>
    <property type="molecule type" value="Genomic_DNA"/>
</dbReference>
<reference evidence="2 3" key="1">
    <citation type="submission" date="2017-09" db="EMBL/GenBank/DDBJ databases">
        <title>Depth-based differentiation of microbial function through sediment-hosted aquifers and enrichment of novel symbionts in the deep terrestrial subsurface.</title>
        <authorList>
            <person name="Probst A.J."/>
            <person name="Ladd B."/>
            <person name="Jarett J.K."/>
            <person name="Geller-Mcgrath D.E."/>
            <person name="Sieber C.M."/>
            <person name="Emerson J.B."/>
            <person name="Anantharaman K."/>
            <person name="Thomas B.C."/>
            <person name="Malmstrom R."/>
            <person name="Stieglmeier M."/>
            <person name="Klingl A."/>
            <person name="Woyke T."/>
            <person name="Ryan C.M."/>
            <person name="Banfield J.F."/>
        </authorList>
    </citation>
    <scope>NUCLEOTIDE SEQUENCE [LARGE SCALE GENOMIC DNA]</scope>
    <source>
        <strain evidence="2">CG08_land_8_20_14_0_20_40_16</strain>
    </source>
</reference>
<feature type="transmembrane region" description="Helical" evidence="1">
    <location>
        <begin position="379"/>
        <end position="397"/>
    </location>
</feature>
<dbReference type="AlphaFoldDB" id="A0A2H0YXS8"/>
<feature type="transmembrane region" description="Helical" evidence="1">
    <location>
        <begin position="177"/>
        <end position="205"/>
    </location>
</feature>
<dbReference type="SUPFAM" id="SSF52833">
    <property type="entry name" value="Thioredoxin-like"/>
    <property type="match status" value="1"/>
</dbReference>
<proteinExistence type="predicted"/>
<keyword evidence="1" id="KW-1133">Transmembrane helix</keyword>
<dbReference type="PROSITE" id="PS51354">
    <property type="entry name" value="GLUTAREDOXIN_2"/>
    <property type="match status" value="1"/>
</dbReference>
<keyword evidence="1" id="KW-0472">Membrane</keyword>
<comment type="caution">
    <text evidence="2">The sequence shown here is derived from an EMBL/GenBank/DDBJ whole genome shotgun (WGS) entry which is preliminary data.</text>
</comment>
<gene>
    <name evidence="2" type="ORF">COT24_00070</name>
</gene>
<sequence>MLKKIITTLLVVLTLTIFPFYTLAQEIHPINVYFFWGEGCPHCAKEKTFLDKLKEEYPNINIFDYEVWKNSENRNLLIKAGDKLNADVSGVPFTVIGEKYFIGWYNEEITGAEIKKAIDYSIDNSCRDVIAEVLASSEQNGQIGRDDNCEEQGSAIPEKISVPILGEIEVKNFSLPILTIIIGALDGFNPCAMWVLLFLITLLLGMKDKKRMWILGSAFIIASASVYFLFMAAWLNLLLFIGFVFWIRIVIGLVALGGGGYNLKEYWTNKDATCKVTGQEKRRKIFENLKKFTQEKKFWLALGGIIILAFAVNLVELICSAGFPAVYTQVLSLSNLAKWQYYLYLAFYIFIFMLDDLIVFFIAMATLQVTGITTKYVRASHLIGGILMLIIGLLLILKPELLMFG</sequence>